<evidence type="ECO:0000259" key="2">
    <source>
        <dbReference type="Pfam" id="PF07995"/>
    </source>
</evidence>
<reference evidence="3 4" key="1">
    <citation type="journal article" date="2019" name="Emerg. Microbes Infect.">
        <title>Comprehensive subspecies identification of 175 nontuberculous mycobacteria species based on 7547 genomic profiles.</title>
        <authorList>
            <person name="Matsumoto Y."/>
            <person name="Kinjo T."/>
            <person name="Motooka D."/>
            <person name="Nabeya D."/>
            <person name="Jung N."/>
            <person name="Uechi K."/>
            <person name="Horii T."/>
            <person name="Iida T."/>
            <person name="Fujita J."/>
            <person name="Nakamura S."/>
        </authorList>
    </citation>
    <scope>NUCLEOTIDE SEQUENCE [LARGE SCALE GENOMIC DNA]</scope>
    <source>
        <strain evidence="3 4">JCM 13323</strain>
    </source>
</reference>
<feature type="compositionally biased region" description="Low complexity" evidence="1">
    <location>
        <begin position="140"/>
        <end position="155"/>
    </location>
</feature>
<dbReference type="Proteomes" id="UP000466514">
    <property type="component" value="Chromosome"/>
</dbReference>
<dbReference type="Pfam" id="PF17963">
    <property type="entry name" value="Big_9"/>
    <property type="match status" value="1"/>
</dbReference>
<name>A0A7I7M5F6_9MYCO</name>
<dbReference type="Gene3D" id="2.60.40.3440">
    <property type="match status" value="1"/>
</dbReference>
<keyword evidence="4" id="KW-1185">Reference proteome</keyword>
<protein>
    <recommendedName>
        <fullName evidence="2">Glucose/Sorbosone dehydrogenase domain-containing protein</fullName>
    </recommendedName>
</protein>
<dbReference type="InterPro" id="IPR012938">
    <property type="entry name" value="Glc/Sorbosone_DH"/>
</dbReference>
<organism evidence="3 4">
    <name type="scientific">Mycolicibacterium psychrotolerans</name>
    <dbReference type="NCBI Taxonomy" id="216929"/>
    <lineage>
        <taxon>Bacteria</taxon>
        <taxon>Bacillati</taxon>
        <taxon>Actinomycetota</taxon>
        <taxon>Actinomycetes</taxon>
        <taxon>Mycobacteriales</taxon>
        <taxon>Mycobacteriaceae</taxon>
        <taxon>Mycolicibacterium</taxon>
    </lineage>
</organism>
<dbReference type="SUPFAM" id="SSF50952">
    <property type="entry name" value="Soluble quinoprotein glucose dehydrogenase"/>
    <property type="match status" value="1"/>
</dbReference>
<feature type="compositionally biased region" description="Low complexity" evidence="1">
    <location>
        <begin position="36"/>
        <end position="67"/>
    </location>
</feature>
<evidence type="ECO:0000256" key="1">
    <source>
        <dbReference type="SAM" id="MobiDB-lite"/>
    </source>
</evidence>
<dbReference type="AlphaFoldDB" id="A0A7I7M5F6"/>
<evidence type="ECO:0000313" key="4">
    <source>
        <dbReference type="Proteomes" id="UP000466514"/>
    </source>
</evidence>
<dbReference type="Gene3D" id="2.120.10.30">
    <property type="entry name" value="TolB, C-terminal domain"/>
    <property type="match status" value="1"/>
</dbReference>
<feature type="region of interest" description="Disordered" evidence="1">
    <location>
        <begin position="36"/>
        <end position="156"/>
    </location>
</feature>
<dbReference type="PANTHER" id="PTHR19328">
    <property type="entry name" value="HEDGEHOG-INTERACTING PROTEIN"/>
    <property type="match status" value="1"/>
</dbReference>
<feature type="compositionally biased region" description="Low complexity" evidence="1">
    <location>
        <begin position="97"/>
        <end position="107"/>
    </location>
</feature>
<dbReference type="KEGG" id="mpsc:MPSYJ_01300"/>
<dbReference type="Pfam" id="PF07995">
    <property type="entry name" value="GSDH"/>
    <property type="match status" value="1"/>
</dbReference>
<accession>A0A7I7M5F6</accession>
<dbReference type="InterPro" id="IPR011042">
    <property type="entry name" value="6-blade_b-propeller_TolB-like"/>
</dbReference>
<gene>
    <name evidence="3" type="ORF">MPSYJ_01300</name>
</gene>
<dbReference type="InterPro" id="IPR011041">
    <property type="entry name" value="Quinoprot_gluc/sorb_DH_b-prop"/>
</dbReference>
<dbReference type="PANTHER" id="PTHR19328:SF13">
    <property type="entry name" value="HIPL1 PROTEIN"/>
    <property type="match status" value="1"/>
</dbReference>
<sequence>MGGTSPTRGHSRYIGRMGGLAFALGVGAAVLTGTPVASAETSDSTPGPSTTSSSTGESAGGESRSTTKSPETTADDHVTAESTTGVDSEGSDEAASDDVSVAAAPDTGDTDTDSGDDAAAAPEKDTRMEPAVQPHRKARVAVADSPTAAAAEPSDSLFDNVSPTLNHDPAEDIAVGATVVGNLHPVDPDSTKLTYTATRPSHGSVRINADGTFAYTPNTTYTGQDRFTVTVSDARSGFHLHGIEGLLSLFTFGLLGNSGHRASQTVFIGYQHVVVASGLNRPVDFRFLPDGRIVVAEKGGTIKVVDNTTGTAQTLVTLPVLTQGERGINGITVDPAFASNGALYVAYTTTAAHDRLSQLTMTANAINAATEKVLLESSEAAAFYHRGGALAFGPDGKLYWGLGDNREPGNAQNLNNFHGKILRINPDGTTPSDNPVLAAGALPQIYAYGLRNPFRLTFTPSGQLLVADVGEASFEELNLVTAGGNYGWPGSEGNCKRNCAGTKNPIFAYAHGSGAAITSVFVYNGSKLGPRYQNKVFIADTVQGWIKVLTCSVDFTSCGAVQTFDSEGGSTVGLSQGPDGNLYQLVYEPGSLVRIGLPSGAPSAV</sequence>
<proteinExistence type="predicted"/>
<evidence type="ECO:0000313" key="3">
    <source>
        <dbReference type="EMBL" id="BBX66669.1"/>
    </source>
</evidence>
<dbReference type="EMBL" id="AP022574">
    <property type="protein sequence ID" value="BBX66669.1"/>
    <property type="molecule type" value="Genomic_DNA"/>
</dbReference>
<feature type="domain" description="Glucose/Sorbosone dehydrogenase" evidence="2">
    <location>
        <begin position="279"/>
        <end position="593"/>
    </location>
</feature>